<accession>A0A1D6GKL4</accession>
<evidence type="ECO:0000313" key="2">
    <source>
        <dbReference type="EMBL" id="AQK63872.1"/>
    </source>
</evidence>
<reference evidence="2" key="2">
    <citation type="submission" date="2015-12" db="EMBL/GenBank/DDBJ databases">
        <title>Update maize B73 reference genome by single molecule sequencing technologies.</title>
        <authorList>
            <consortium name="Maize Genome Sequencing Project"/>
            <person name="Ware D."/>
        </authorList>
    </citation>
    <scope>NUCLEOTIDE SEQUENCE</scope>
    <source>
        <tissue evidence="2">Seedling</tissue>
    </source>
</reference>
<dbReference type="Proteomes" id="UP000007305">
    <property type="component" value="Chromosome 5"/>
</dbReference>
<name>A0A1D6GKL4_MAIZE</name>
<sequence length="159" mass="17542">MGHLFLLLVALLLLTSTRAAAAVHAKASVIEVSRQWQQPDNGYGGEFRWHQRRDRIQAADLRGEVQVLWPLRGSAGARISAAASEEEEGGSRPWQQQSCCCCCRWKSKSNAGLLLRPLQLQAPELAMQVWAAHPGPLKDETPALVDRNQSSAALVDIMY</sequence>
<dbReference type="EnsemblPlants" id="Zm00001eb217540_T001">
    <property type="protein sequence ID" value="Zm00001eb217540_P001"/>
    <property type="gene ID" value="Zm00001eb217540"/>
</dbReference>
<organism evidence="2">
    <name type="scientific">Zea mays</name>
    <name type="common">Maize</name>
    <dbReference type="NCBI Taxonomy" id="4577"/>
    <lineage>
        <taxon>Eukaryota</taxon>
        <taxon>Viridiplantae</taxon>
        <taxon>Streptophyta</taxon>
        <taxon>Embryophyta</taxon>
        <taxon>Tracheophyta</taxon>
        <taxon>Spermatophyta</taxon>
        <taxon>Magnoliopsida</taxon>
        <taxon>Liliopsida</taxon>
        <taxon>Poales</taxon>
        <taxon>Poaceae</taxon>
        <taxon>PACMAD clade</taxon>
        <taxon>Panicoideae</taxon>
        <taxon>Andropogonodae</taxon>
        <taxon>Andropogoneae</taxon>
        <taxon>Tripsacinae</taxon>
        <taxon>Zea</taxon>
    </lineage>
</organism>
<dbReference type="Gramene" id="Zm00001eb217540_T001">
    <property type="protein sequence ID" value="Zm00001eb217540_P001"/>
    <property type="gene ID" value="Zm00001eb217540"/>
</dbReference>
<keyword evidence="1" id="KW-0732">Signal</keyword>
<protein>
    <submittedName>
        <fullName evidence="2 3">Uncharacterized protein</fullName>
    </submittedName>
</protein>
<reference evidence="3" key="4">
    <citation type="submission" date="2021-05" db="UniProtKB">
        <authorList>
            <consortium name="EnsemblPlants"/>
        </authorList>
    </citation>
    <scope>IDENTIFICATION</scope>
    <source>
        <strain evidence="3">cv. B73</strain>
    </source>
</reference>
<feature type="signal peptide" evidence="1">
    <location>
        <begin position="1"/>
        <end position="21"/>
    </location>
</feature>
<evidence type="ECO:0000256" key="1">
    <source>
        <dbReference type="SAM" id="SignalP"/>
    </source>
</evidence>
<dbReference type="AlphaFoldDB" id="A0A1D6GKL4"/>
<reference evidence="3" key="3">
    <citation type="submission" date="2019-07" db="EMBL/GenBank/DDBJ databases">
        <authorList>
            <person name="Seetharam A."/>
            <person name="Woodhouse M."/>
            <person name="Cannon E."/>
        </authorList>
    </citation>
    <scope>NUCLEOTIDE SEQUENCE [LARGE SCALE GENOMIC DNA]</scope>
    <source>
        <strain evidence="3">cv. B73</strain>
    </source>
</reference>
<evidence type="ECO:0000313" key="3">
    <source>
        <dbReference type="EnsemblPlants" id="Zm00001eb217540_P001"/>
    </source>
</evidence>
<evidence type="ECO:0000313" key="4">
    <source>
        <dbReference type="Proteomes" id="UP000007305"/>
    </source>
</evidence>
<reference evidence="4" key="1">
    <citation type="journal article" date="2009" name="Science">
        <title>The B73 maize genome: complexity, diversity, and dynamics.</title>
        <authorList>
            <person name="Schnable P.S."/>
            <person name="Ware D."/>
            <person name="Fulton R.S."/>
            <person name="Stein J.C."/>
            <person name="Wei F."/>
            <person name="Pasternak S."/>
            <person name="Liang C."/>
            <person name="Zhang J."/>
            <person name="Fulton L."/>
            <person name="Graves T.A."/>
            <person name="Minx P."/>
            <person name="Reily A.D."/>
            <person name="Courtney L."/>
            <person name="Kruchowski S.S."/>
            <person name="Tomlinson C."/>
            <person name="Strong C."/>
            <person name="Delehaunty K."/>
            <person name="Fronick C."/>
            <person name="Courtney B."/>
            <person name="Rock S.M."/>
            <person name="Belter E."/>
            <person name="Du F."/>
            <person name="Kim K."/>
            <person name="Abbott R.M."/>
            <person name="Cotton M."/>
            <person name="Levy A."/>
            <person name="Marchetto P."/>
            <person name="Ochoa K."/>
            <person name="Jackson S.M."/>
            <person name="Gillam B."/>
            <person name="Chen W."/>
            <person name="Yan L."/>
            <person name="Higginbotham J."/>
            <person name="Cardenas M."/>
            <person name="Waligorski J."/>
            <person name="Applebaum E."/>
            <person name="Phelps L."/>
            <person name="Falcone J."/>
            <person name="Kanchi K."/>
            <person name="Thane T."/>
            <person name="Scimone A."/>
            <person name="Thane N."/>
            <person name="Henke J."/>
            <person name="Wang T."/>
            <person name="Ruppert J."/>
            <person name="Shah N."/>
            <person name="Rotter K."/>
            <person name="Hodges J."/>
            <person name="Ingenthron E."/>
            <person name="Cordes M."/>
            <person name="Kohlberg S."/>
            <person name="Sgro J."/>
            <person name="Delgado B."/>
            <person name="Mead K."/>
            <person name="Chinwalla A."/>
            <person name="Leonard S."/>
            <person name="Crouse K."/>
            <person name="Collura K."/>
            <person name="Kudrna D."/>
            <person name="Currie J."/>
            <person name="He R."/>
            <person name="Angelova A."/>
            <person name="Rajasekar S."/>
            <person name="Mueller T."/>
            <person name="Lomeli R."/>
            <person name="Scara G."/>
            <person name="Ko A."/>
            <person name="Delaney K."/>
            <person name="Wissotski M."/>
            <person name="Lopez G."/>
            <person name="Campos D."/>
            <person name="Braidotti M."/>
            <person name="Ashley E."/>
            <person name="Golser W."/>
            <person name="Kim H."/>
            <person name="Lee S."/>
            <person name="Lin J."/>
            <person name="Dujmic Z."/>
            <person name="Kim W."/>
            <person name="Talag J."/>
            <person name="Zuccolo A."/>
            <person name="Fan C."/>
            <person name="Sebastian A."/>
            <person name="Kramer M."/>
            <person name="Spiegel L."/>
            <person name="Nascimento L."/>
            <person name="Zutavern T."/>
            <person name="Miller B."/>
            <person name="Ambroise C."/>
            <person name="Muller S."/>
            <person name="Spooner W."/>
            <person name="Narechania A."/>
            <person name="Ren L."/>
            <person name="Wei S."/>
            <person name="Kumari S."/>
            <person name="Faga B."/>
            <person name="Levy M.J."/>
            <person name="McMahan L."/>
            <person name="Van Buren P."/>
            <person name="Vaughn M.W."/>
            <person name="Ying K."/>
            <person name="Yeh C.-T."/>
            <person name="Emrich S.J."/>
            <person name="Jia Y."/>
            <person name="Kalyanaraman A."/>
            <person name="Hsia A.-P."/>
            <person name="Barbazuk W.B."/>
            <person name="Baucom R.S."/>
            <person name="Brutnell T.P."/>
            <person name="Carpita N.C."/>
            <person name="Chaparro C."/>
            <person name="Chia J.-M."/>
            <person name="Deragon J.-M."/>
            <person name="Estill J.C."/>
            <person name="Fu Y."/>
            <person name="Jeddeloh J.A."/>
            <person name="Han Y."/>
            <person name="Lee H."/>
            <person name="Li P."/>
            <person name="Lisch D.R."/>
            <person name="Liu S."/>
            <person name="Liu Z."/>
            <person name="Nagel D.H."/>
            <person name="McCann M.C."/>
            <person name="SanMiguel P."/>
            <person name="Myers A.M."/>
            <person name="Nettleton D."/>
            <person name="Nguyen J."/>
            <person name="Penning B.W."/>
            <person name="Ponnala L."/>
            <person name="Schneider K.L."/>
            <person name="Schwartz D.C."/>
            <person name="Sharma A."/>
            <person name="Soderlund C."/>
            <person name="Springer N.M."/>
            <person name="Sun Q."/>
            <person name="Wang H."/>
            <person name="Waterman M."/>
            <person name="Westerman R."/>
            <person name="Wolfgruber T.K."/>
            <person name="Yang L."/>
            <person name="Yu Y."/>
            <person name="Zhang L."/>
            <person name="Zhou S."/>
            <person name="Zhu Q."/>
            <person name="Bennetzen J.L."/>
            <person name="Dawe R.K."/>
            <person name="Jiang J."/>
            <person name="Jiang N."/>
            <person name="Presting G.G."/>
            <person name="Wessler S.R."/>
            <person name="Aluru S."/>
            <person name="Martienssen R.A."/>
            <person name="Clifton S.W."/>
            <person name="McCombie W.R."/>
            <person name="Wing R.A."/>
            <person name="Wilson R.K."/>
        </authorList>
    </citation>
    <scope>NUCLEOTIDE SEQUENCE [LARGE SCALE GENOMIC DNA]</scope>
    <source>
        <strain evidence="4">cv. B73</strain>
    </source>
</reference>
<feature type="chain" id="PRO_5010804460" evidence="1">
    <location>
        <begin position="22"/>
        <end position="159"/>
    </location>
</feature>
<dbReference type="EMBL" id="CM000781">
    <property type="protein sequence ID" value="AQK63872.1"/>
    <property type="molecule type" value="Genomic_DNA"/>
</dbReference>
<keyword evidence="4" id="KW-1185">Reference proteome</keyword>
<dbReference type="IntAct" id="A0A1D6GKL4">
    <property type="interactions" value="1"/>
</dbReference>
<proteinExistence type="predicted"/>
<gene>
    <name evidence="2" type="ORF">ZEAMMB73_Zm00001d013565</name>
</gene>